<sequence length="256" mass="29713">MKAPGCFDGTQPFKVRRFIHSFQLIFHNDKENFSEDSKKVHYATSFLNGRAEKWIKPYLLSLTNQDPKYLLNNWALFEAQLFTLFGDPNEGRKAEAELDGLRMKEALGGNSRKPSFPTSLCITFLNYHQSFLSLRNEAFKEIKDVVEDDYISSPHLIHGNVELPPSSYHDSLEELWYEEKEPEESEPMMKIFPFPYHHYLDLLFKVKAEKLPPHCTCDHHIKLEGSLPPVGVIKCRESFNLAKLLFNRSTCPLCKK</sequence>
<dbReference type="EMBL" id="AVOT02000014">
    <property type="protein sequence ID" value="MBW0460427.1"/>
    <property type="molecule type" value="Genomic_DNA"/>
</dbReference>
<reference evidence="2" key="1">
    <citation type="submission" date="2021-03" db="EMBL/GenBank/DDBJ databases">
        <title>Draft genome sequence of rust myrtle Austropuccinia psidii MF-1, a brazilian biotype.</title>
        <authorList>
            <person name="Quecine M.C."/>
            <person name="Pachon D.M.R."/>
            <person name="Bonatelli M.L."/>
            <person name="Correr F.H."/>
            <person name="Franceschini L.M."/>
            <person name="Leite T.F."/>
            <person name="Margarido G.R.A."/>
            <person name="Almeida C.A."/>
            <person name="Ferrarezi J.A."/>
            <person name="Labate C.A."/>
        </authorList>
    </citation>
    <scope>NUCLEOTIDE SEQUENCE</scope>
    <source>
        <strain evidence="2">MF-1</strain>
    </source>
</reference>
<feature type="domain" description="DUF4939" evidence="1">
    <location>
        <begin position="6"/>
        <end position="87"/>
    </location>
</feature>
<evidence type="ECO:0000313" key="3">
    <source>
        <dbReference type="Proteomes" id="UP000765509"/>
    </source>
</evidence>
<dbReference type="Pfam" id="PF16297">
    <property type="entry name" value="DUF4939"/>
    <property type="match status" value="1"/>
</dbReference>
<evidence type="ECO:0000259" key="1">
    <source>
        <dbReference type="Pfam" id="PF16297"/>
    </source>
</evidence>
<protein>
    <recommendedName>
        <fullName evidence="1">DUF4939 domain-containing protein</fullName>
    </recommendedName>
</protein>
<organism evidence="2 3">
    <name type="scientific">Austropuccinia psidii MF-1</name>
    <dbReference type="NCBI Taxonomy" id="1389203"/>
    <lineage>
        <taxon>Eukaryota</taxon>
        <taxon>Fungi</taxon>
        <taxon>Dikarya</taxon>
        <taxon>Basidiomycota</taxon>
        <taxon>Pucciniomycotina</taxon>
        <taxon>Pucciniomycetes</taxon>
        <taxon>Pucciniales</taxon>
        <taxon>Sphaerophragmiaceae</taxon>
        <taxon>Austropuccinia</taxon>
    </lineage>
</organism>
<dbReference type="InterPro" id="IPR032549">
    <property type="entry name" value="DUF4939"/>
</dbReference>
<dbReference type="Proteomes" id="UP000765509">
    <property type="component" value="Unassembled WGS sequence"/>
</dbReference>
<dbReference type="OrthoDB" id="5101509at2759"/>
<name>A0A9Q3B895_9BASI</name>
<keyword evidence="3" id="KW-1185">Reference proteome</keyword>
<comment type="caution">
    <text evidence="2">The sequence shown here is derived from an EMBL/GenBank/DDBJ whole genome shotgun (WGS) entry which is preliminary data.</text>
</comment>
<accession>A0A9Q3B895</accession>
<dbReference type="AlphaFoldDB" id="A0A9Q3B895"/>
<evidence type="ECO:0000313" key="2">
    <source>
        <dbReference type="EMBL" id="MBW0460427.1"/>
    </source>
</evidence>
<proteinExistence type="predicted"/>
<gene>
    <name evidence="2" type="ORF">O181_000142</name>
</gene>